<dbReference type="PANTHER" id="PTHR30246:SF1">
    <property type="entry name" value="2-DEHYDRO-3-DEOXY-6-PHOSPHOGALACTONATE ALDOLASE-RELATED"/>
    <property type="match status" value="1"/>
</dbReference>
<evidence type="ECO:0000256" key="4">
    <source>
        <dbReference type="ARBA" id="ARBA00023239"/>
    </source>
</evidence>
<name>E8LMQ0_SUCHY</name>
<accession>E8LMQ0</accession>
<dbReference type="InterPro" id="IPR000887">
    <property type="entry name" value="Aldlse_KDPG_KHG"/>
</dbReference>
<comment type="pathway">
    <text evidence="1">Carbohydrate acid metabolism.</text>
</comment>
<dbReference type="STRING" id="762983.HMPREF9444_02044"/>
<dbReference type="InterPro" id="IPR031338">
    <property type="entry name" value="KDPG/KHG_AS_2"/>
</dbReference>
<sequence>MIVMNTLDFIYEKKLVAISRGVYGDNLLKASQIINEEGICLLEITFDQSSSTNLIDTPKSIEKVKNALGDKMCVGAGTVMTIEQARAAKAAGADFALAPNTDVAVIHEMKKLGLIAVPGAFTPSEVATAYNEGADIVKLFPASILGLEYVKAFRAPINHIPLMAVGGVSVDNVKEFLSSGFMSAGVGSHIINAKKIASGDFDGVRNAAKGFVAAIK</sequence>
<dbReference type="CDD" id="cd00452">
    <property type="entry name" value="KDPG_aldolase"/>
    <property type="match status" value="1"/>
</dbReference>
<proteinExistence type="inferred from homology"/>
<dbReference type="EMBL" id="AEVO01000143">
    <property type="protein sequence ID" value="EFY06234.1"/>
    <property type="molecule type" value="Genomic_DNA"/>
</dbReference>
<dbReference type="SUPFAM" id="SSF51569">
    <property type="entry name" value="Aldolase"/>
    <property type="match status" value="1"/>
</dbReference>
<dbReference type="GO" id="GO:0016829">
    <property type="term" value="F:lyase activity"/>
    <property type="evidence" value="ECO:0007669"/>
    <property type="project" value="UniProtKB-KW"/>
</dbReference>
<evidence type="ECO:0000313" key="7">
    <source>
        <dbReference type="Proteomes" id="UP000018458"/>
    </source>
</evidence>
<dbReference type="Proteomes" id="UP000018458">
    <property type="component" value="Unassembled WGS sequence"/>
</dbReference>
<dbReference type="eggNOG" id="COG0800">
    <property type="taxonomic scope" value="Bacteria"/>
</dbReference>
<keyword evidence="7" id="KW-1185">Reference proteome</keyword>
<comment type="similarity">
    <text evidence="2">Belongs to the KHG/KDPG aldolase family.</text>
</comment>
<evidence type="ECO:0000256" key="5">
    <source>
        <dbReference type="ARBA" id="ARBA00023277"/>
    </source>
</evidence>
<protein>
    <submittedName>
        <fullName evidence="6">KDPG and KHG aldolase</fullName>
    </submittedName>
</protein>
<dbReference type="PANTHER" id="PTHR30246">
    <property type="entry name" value="2-KETO-3-DEOXY-6-PHOSPHOGLUCONATE ALDOLASE"/>
    <property type="match status" value="1"/>
</dbReference>
<dbReference type="HOGENOM" id="CLU_077795_2_0_6"/>
<keyword evidence="4" id="KW-0456">Lyase</keyword>
<dbReference type="PROSITE" id="PS00160">
    <property type="entry name" value="ALDOLASE_KDPG_KHG_2"/>
    <property type="match status" value="1"/>
</dbReference>
<dbReference type="InterPro" id="IPR013785">
    <property type="entry name" value="Aldolase_TIM"/>
</dbReference>
<evidence type="ECO:0000256" key="1">
    <source>
        <dbReference type="ARBA" id="ARBA00004761"/>
    </source>
</evidence>
<evidence type="ECO:0000256" key="3">
    <source>
        <dbReference type="ARBA" id="ARBA00011233"/>
    </source>
</evidence>
<reference evidence="6 7" key="1">
    <citation type="submission" date="2011-01" db="EMBL/GenBank/DDBJ databases">
        <authorList>
            <person name="Weinstock G."/>
            <person name="Sodergren E."/>
            <person name="Clifton S."/>
            <person name="Fulton L."/>
            <person name="Fulton B."/>
            <person name="Courtney L."/>
            <person name="Fronick C."/>
            <person name="Harrison M."/>
            <person name="Strong C."/>
            <person name="Farmer C."/>
            <person name="Delahaunty K."/>
            <person name="Markovic C."/>
            <person name="Hall O."/>
            <person name="Minx P."/>
            <person name="Tomlinson C."/>
            <person name="Mitreva M."/>
            <person name="Hou S."/>
            <person name="Chen J."/>
            <person name="Wollam A."/>
            <person name="Pepin K.H."/>
            <person name="Johnson M."/>
            <person name="Bhonagiri V."/>
            <person name="Zhang X."/>
            <person name="Suruliraj S."/>
            <person name="Warren W."/>
            <person name="Chinwalla A."/>
            <person name="Mardis E.R."/>
            <person name="Wilson R.K."/>
        </authorList>
    </citation>
    <scope>NUCLEOTIDE SEQUENCE [LARGE SCALE GENOMIC DNA]</scope>
    <source>
        <strain evidence="7">DSM 22608 / JCM 16073 / KCTC 15190 / YIT 12066</strain>
    </source>
</reference>
<comment type="subunit">
    <text evidence="3">Homotrimer.</text>
</comment>
<dbReference type="AlphaFoldDB" id="E8LMQ0"/>
<dbReference type="Gene3D" id="3.20.20.70">
    <property type="entry name" value="Aldolase class I"/>
    <property type="match status" value="1"/>
</dbReference>
<dbReference type="Pfam" id="PF01081">
    <property type="entry name" value="Aldolase"/>
    <property type="match status" value="1"/>
</dbReference>
<gene>
    <name evidence="6" type="ORF">HMPREF9444_02044</name>
</gene>
<keyword evidence="5" id="KW-0119">Carbohydrate metabolism</keyword>
<evidence type="ECO:0000256" key="2">
    <source>
        <dbReference type="ARBA" id="ARBA00006906"/>
    </source>
</evidence>
<evidence type="ECO:0000313" key="6">
    <source>
        <dbReference type="EMBL" id="EFY06234.1"/>
    </source>
</evidence>
<organism evidence="6 7">
    <name type="scientific">Succinatimonas hippei (strain DSM 22608 / JCM 16073 / KCTC 15190 / YIT 12066)</name>
    <dbReference type="NCBI Taxonomy" id="762983"/>
    <lineage>
        <taxon>Bacteria</taxon>
        <taxon>Pseudomonadati</taxon>
        <taxon>Pseudomonadota</taxon>
        <taxon>Gammaproteobacteria</taxon>
        <taxon>Aeromonadales</taxon>
        <taxon>Succinivibrionaceae</taxon>
        <taxon>Succinatimonas</taxon>
    </lineage>
</organism>
<comment type="caution">
    <text evidence="6">The sequence shown here is derived from an EMBL/GenBank/DDBJ whole genome shotgun (WGS) entry which is preliminary data.</text>
</comment>